<name>A0A9P5K095_9AGAM</name>
<proteinExistence type="predicted"/>
<evidence type="ECO:0000256" key="1">
    <source>
        <dbReference type="SAM" id="MobiDB-lite"/>
    </source>
</evidence>
<dbReference type="EMBL" id="WHVB01000018">
    <property type="protein sequence ID" value="KAF8473734.1"/>
    <property type="molecule type" value="Genomic_DNA"/>
</dbReference>
<sequence length="423" mass="46670">MSLDRNLFTLNVVPNESNPAVQDLVNPTGTVHYQKEREGGQLYRINLFDPMSQSLLASASAPHATSKHKTIELFNPSQLVEFKSTGTLTFRWSFSWEVHTFEWKRESCYLIRKPDPAVLVAITKEVHKSSSVQILDYNLNRHVAFRLSPLMFDIADRKGLEITLLTTLLTFQDLSATNNAPSAEPSAPSPPSVHAEPAPPVPPRPAPKTGVDRVAEMHAMHYEPNEVTVDGEGSVDDYGEYAEGLLADAMLFITVRSASSADVPKVLQVVEHVKRLRHKREVAAGSPSEELHQYVMYDTQPSVAGLQRIKLDDPPNAYTPPSSLTVHLSKISMPELRPHPHGVRPPSPPPKPPPKLSPRGFSASASASTSSLRQPPSPQVQQMRSSSAPLEMPVPTVPTQQQQQQPHATIGSLLWGRPRKSQH</sequence>
<feature type="region of interest" description="Disordered" evidence="1">
    <location>
        <begin position="178"/>
        <end position="210"/>
    </location>
</feature>
<evidence type="ECO:0000313" key="3">
    <source>
        <dbReference type="Proteomes" id="UP000759537"/>
    </source>
</evidence>
<comment type="caution">
    <text evidence="2">The sequence shown here is derived from an EMBL/GenBank/DDBJ whole genome shotgun (WGS) entry which is preliminary data.</text>
</comment>
<feature type="compositionally biased region" description="Pro residues" evidence="1">
    <location>
        <begin position="187"/>
        <end position="206"/>
    </location>
</feature>
<feature type="compositionally biased region" description="Low complexity" evidence="1">
    <location>
        <begin position="357"/>
        <end position="371"/>
    </location>
</feature>
<organism evidence="2 3">
    <name type="scientific">Russula ochroleuca</name>
    <dbReference type="NCBI Taxonomy" id="152965"/>
    <lineage>
        <taxon>Eukaryota</taxon>
        <taxon>Fungi</taxon>
        <taxon>Dikarya</taxon>
        <taxon>Basidiomycota</taxon>
        <taxon>Agaricomycotina</taxon>
        <taxon>Agaricomycetes</taxon>
        <taxon>Russulales</taxon>
        <taxon>Russulaceae</taxon>
        <taxon>Russula</taxon>
    </lineage>
</organism>
<accession>A0A9P5K095</accession>
<gene>
    <name evidence="2" type="ORF">DFH94DRAFT_636225</name>
</gene>
<feature type="compositionally biased region" description="Low complexity" evidence="1">
    <location>
        <begin position="393"/>
        <end position="406"/>
    </location>
</feature>
<reference evidence="2" key="2">
    <citation type="journal article" date="2020" name="Nat. Commun.">
        <title>Large-scale genome sequencing of mycorrhizal fungi provides insights into the early evolution of symbiotic traits.</title>
        <authorList>
            <person name="Miyauchi S."/>
            <person name="Kiss E."/>
            <person name="Kuo A."/>
            <person name="Drula E."/>
            <person name="Kohler A."/>
            <person name="Sanchez-Garcia M."/>
            <person name="Morin E."/>
            <person name="Andreopoulos B."/>
            <person name="Barry K.W."/>
            <person name="Bonito G."/>
            <person name="Buee M."/>
            <person name="Carver A."/>
            <person name="Chen C."/>
            <person name="Cichocki N."/>
            <person name="Clum A."/>
            <person name="Culley D."/>
            <person name="Crous P.W."/>
            <person name="Fauchery L."/>
            <person name="Girlanda M."/>
            <person name="Hayes R.D."/>
            <person name="Keri Z."/>
            <person name="LaButti K."/>
            <person name="Lipzen A."/>
            <person name="Lombard V."/>
            <person name="Magnuson J."/>
            <person name="Maillard F."/>
            <person name="Murat C."/>
            <person name="Nolan M."/>
            <person name="Ohm R.A."/>
            <person name="Pangilinan J."/>
            <person name="Pereira M.F."/>
            <person name="Perotto S."/>
            <person name="Peter M."/>
            <person name="Pfister S."/>
            <person name="Riley R."/>
            <person name="Sitrit Y."/>
            <person name="Stielow J.B."/>
            <person name="Szollosi G."/>
            <person name="Zifcakova L."/>
            <person name="Stursova M."/>
            <person name="Spatafora J.W."/>
            <person name="Tedersoo L."/>
            <person name="Vaario L.M."/>
            <person name="Yamada A."/>
            <person name="Yan M."/>
            <person name="Wang P."/>
            <person name="Xu J."/>
            <person name="Bruns T."/>
            <person name="Baldrian P."/>
            <person name="Vilgalys R."/>
            <person name="Dunand C."/>
            <person name="Henrissat B."/>
            <person name="Grigoriev I.V."/>
            <person name="Hibbett D."/>
            <person name="Nagy L.G."/>
            <person name="Martin F.M."/>
        </authorList>
    </citation>
    <scope>NUCLEOTIDE SEQUENCE</scope>
    <source>
        <strain evidence="2">Prilba</strain>
    </source>
</reference>
<protein>
    <submittedName>
        <fullName evidence="2">Uncharacterized protein</fullName>
    </submittedName>
</protein>
<feature type="compositionally biased region" description="Polar residues" evidence="1">
    <location>
        <begin position="379"/>
        <end position="388"/>
    </location>
</feature>
<dbReference type="Proteomes" id="UP000759537">
    <property type="component" value="Unassembled WGS sequence"/>
</dbReference>
<keyword evidence="3" id="KW-1185">Reference proteome</keyword>
<evidence type="ECO:0000313" key="2">
    <source>
        <dbReference type="EMBL" id="KAF8473734.1"/>
    </source>
</evidence>
<dbReference type="AlphaFoldDB" id="A0A9P5K095"/>
<feature type="region of interest" description="Disordered" evidence="1">
    <location>
        <begin position="334"/>
        <end position="423"/>
    </location>
</feature>
<feature type="compositionally biased region" description="Pro residues" evidence="1">
    <location>
        <begin position="343"/>
        <end position="356"/>
    </location>
</feature>
<dbReference type="OrthoDB" id="3357341at2759"/>
<reference evidence="2" key="1">
    <citation type="submission" date="2019-10" db="EMBL/GenBank/DDBJ databases">
        <authorList>
            <consortium name="DOE Joint Genome Institute"/>
            <person name="Kuo A."/>
            <person name="Miyauchi S."/>
            <person name="Kiss E."/>
            <person name="Drula E."/>
            <person name="Kohler A."/>
            <person name="Sanchez-Garcia M."/>
            <person name="Andreopoulos B."/>
            <person name="Barry K.W."/>
            <person name="Bonito G."/>
            <person name="Buee M."/>
            <person name="Carver A."/>
            <person name="Chen C."/>
            <person name="Cichocki N."/>
            <person name="Clum A."/>
            <person name="Culley D."/>
            <person name="Crous P.W."/>
            <person name="Fauchery L."/>
            <person name="Girlanda M."/>
            <person name="Hayes R."/>
            <person name="Keri Z."/>
            <person name="LaButti K."/>
            <person name="Lipzen A."/>
            <person name="Lombard V."/>
            <person name="Magnuson J."/>
            <person name="Maillard F."/>
            <person name="Morin E."/>
            <person name="Murat C."/>
            <person name="Nolan M."/>
            <person name="Ohm R."/>
            <person name="Pangilinan J."/>
            <person name="Pereira M."/>
            <person name="Perotto S."/>
            <person name="Peter M."/>
            <person name="Riley R."/>
            <person name="Sitrit Y."/>
            <person name="Stielow B."/>
            <person name="Szollosi G."/>
            <person name="Zifcakova L."/>
            <person name="Stursova M."/>
            <person name="Spatafora J.W."/>
            <person name="Tedersoo L."/>
            <person name="Vaario L.-M."/>
            <person name="Yamada A."/>
            <person name="Yan M."/>
            <person name="Wang P."/>
            <person name="Xu J."/>
            <person name="Bruns T."/>
            <person name="Baldrian P."/>
            <person name="Vilgalys R."/>
            <person name="Henrissat B."/>
            <person name="Grigoriev I.V."/>
            <person name="Hibbett D."/>
            <person name="Nagy L.G."/>
            <person name="Martin F.M."/>
        </authorList>
    </citation>
    <scope>NUCLEOTIDE SEQUENCE</scope>
    <source>
        <strain evidence="2">Prilba</strain>
    </source>
</reference>